<dbReference type="EMBL" id="LQOX01000078">
    <property type="protein sequence ID" value="ORV72546.1"/>
    <property type="molecule type" value="Genomic_DNA"/>
</dbReference>
<gene>
    <name evidence="1" type="ORF">AWC07_00175</name>
</gene>
<organism evidence="1 2">
    <name type="scientific">Mycobacterium gastri</name>
    <dbReference type="NCBI Taxonomy" id="1777"/>
    <lineage>
        <taxon>Bacteria</taxon>
        <taxon>Bacillati</taxon>
        <taxon>Actinomycetota</taxon>
        <taxon>Actinomycetes</taxon>
        <taxon>Mycobacteriales</taxon>
        <taxon>Mycobacteriaceae</taxon>
        <taxon>Mycobacterium</taxon>
    </lineage>
</organism>
<accession>A0A1X1VU12</accession>
<comment type="caution">
    <text evidence="1">The sequence shown here is derived from an EMBL/GenBank/DDBJ whole genome shotgun (WGS) entry which is preliminary data.</text>
</comment>
<reference evidence="1 2" key="1">
    <citation type="submission" date="2016-01" db="EMBL/GenBank/DDBJ databases">
        <title>The new phylogeny of the genus Mycobacterium.</title>
        <authorList>
            <person name="Tarcisio F."/>
            <person name="Conor M."/>
            <person name="Antonella G."/>
            <person name="Elisabetta G."/>
            <person name="Giulia F.S."/>
            <person name="Sara T."/>
            <person name="Anna F."/>
            <person name="Clotilde B."/>
            <person name="Roberto B."/>
            <person name="Veronica D.S."/>
            <person name="Fabio R."/>
            <person name="Monica P."/>
            <person name="Olivier J."/>
            <person name="Enrico T."/>
            <person name="Nicola S."/>
        </authorList>
    </citation>
    <scope>NUCLEOTIDE SEQUENCE [LARGE SCALE GENOMIC DNA]</scope>
    <source>
        <strain evidence="1 2">DSM 43505</strain>
    </source>
</reference>
<protein>
    <submittedName>
        <fullName evidence="1">Uncharacterized protein</fullName>
    </submittedName>
</protein>
<dbReference type="AlphaFoldDB" id="A0A1X1VU12"/>
<dbReference type="STRING" id="1777.AWC07_00175"/>
<keyword evidence="2" id="KW-1185">Reference proteome</keyword>
<dbReference type="Proteomes" id="UP000193738">
    <property type="component" value="Unassembled WGS sequence"/>
</dbReference>
<evidence type="ECO:0000313" key="1">
    <source>
        <dbReference type="EMBL" id="ORV72546.1"/>
    </source>
</evidence>
<name>A0A1X1VU12_MYCGS</name>
<evidence type="ECO:0000313" key="2">
    <source>
        <dbReference type="Proteomes" id="UP000193738"/>
    </source>
</evidence>
<sequence length="70" mass="7406">MTITGAIRTRWGLGVAGTEMLAAPVPASAVRGRRATRGLSCGRRLRLHRGGRGDVEDMHGVFALARGTYG</sequence>
<proteinExistence type="predicted"/>